<dbReference type="InterPro" id="IPR017451">
    <property type="entry name" value="F-box-assoc_interact_dom"/>
</dbReference>
<feature type="domain" description="F-box associated beta-propeller type 3" evidence="1">
    <location>
        <begin position="98"/>
        <end position="268"/>
    </location>
</feature>
<dbReference type="InterPro" id="IPR013187">
    <property type="entry name" value="F-box-assoc_dom_typ3"/>
</dbReference>
<organism evidence="2 3">
    <name type="scientific">Arabidopsis arenosa</name>
    <name type="common">Sand rock-cress</name>
    <name type="synonym">Cardaminopsis arenosa</name>
    <dbReference type="NCBI Taxonomy" id="38785"/>
    <lineage>
        <taxon>Eukaryota</taxon>
        <taxon>Viridiplantae</taxon>
        <taxon>Streptophyta</taxon>
        <taxon>Embryophyta</taxon>
        <taxon>Tracheophyta</taxon>
        <taxon>Spermatophyta</taxon>
        <taxon>Magnoliopsida</taxon>
        <taxon>eudicotyledons</taxon>
        <taxon>Gunneridae</taxon>
        <taxon>Pentapetalae</taxon>
        <taxon>rosids</taxon>
        <taxon>malvids</taxon>
        <taxon>Brassicales</taxon>
        <taxon>Brassicaceae</taxon>
        <taxon>Camelineae</taxon>
        <taxon>Arabidopsis</taxon>
    </lineage>
</organism>
<dbReference type="Proteomes" id="UP000682877">
    <property type="component" value="Chromosome 2"/>
</dbReference>
<evidence type="ECO:0000313" key="3">
    <source>
        <dbReference type="Proteomes" id="UP000682877"/>
    </source>
</evidence>
<dbReference type="EMBL" id="LR999452">
    <property type="protein sequence ID" value="CAE5963302.1"/>
    <property type="molecule type" value="Genomic_DNA"/>
</dbReference>
<dbReference type="PANTHER" id="PTHR31111:SF138">
    <property type="entry name" value="F-BOX ASSOCIATED DOMAIN-CONTAINING PROTEIN"/>
    <property type="match status" value="1"/>
</dbReference>
<protein>
    <recommendedName>
        <fullName evidence="1">F-box associated beta-propeller type 3 domain-containing protein</fullName>
    </recommendedName>
</protein>
<evidence type="ECO:0000259" key="1">
    <source>
        <dbReference type="Pfam" id="PF08268"/>
    </source>
</evidence>
<accession>A0A8S1ZSM5</accession>
<proteinExistence type="predicted"/>
<reference evidence="2" key="1">
    <citation type="submission" date="2021-01" db="EMBL/GenBank/DDBJ databases">
        <authorList>
            <person name="Bezrukov I."/>
        </authorList>
    </citation>
    <scope>NUCLEOTIDE SEQUENCE</scope>
</reference>
<dbReference type="AlphaFoldDB" id="A0A8S1ZSM5"/>
<dbReference type="PANTHER" id="PTHR31111">
    <property type="entry name" value="BNAA05G37150D PROTEIN-RELATED"/>
    <property type="match status" value="1"/>
</dbReference>
<evidence type="ECO:0000313" key="2">
    <source>
        <dbReference type="EMBL" id="CAE5963302.1"/>
    </source>
</evidence>
<name>A0A8S1ZSM5_ARAAE</name>
<sequence>MTLRRCFTLFIKIQEENTLLSSGQQQLRIPLEPKGSYISRPVLGLICLQLRTKVAICNPGTKKIRTLPEIQAPEPAHIYTFFGYDETKNVFKVLRITRPITCKDGHSPESEGLFKGGVLYYAADLYSDSTRVIMSFNVGSEDFSVIELPKGVDFSSLGWNLVNYKGNIALSSCDDYDNGDLQIWVRKMGVWLSKSIKIPSWKENVEGLKFYFRGTIGTGELVFTEYFYFENESPYIVLYYDKKAKNLRRFEIEELTEGHCVETFLDHVDSTWLICDEE</sequence>
<dbReference type="NCBIfam" id="TIGR01640">
    <property type="entry name" value="F_box_assoc_1"/>
    <property type="match status" value="2"/>
</dbReference>
<gene>
    <name evidence="2" type="ORF">AARE701A_LOCUS4821</name>
</gene>
<keyword evidence="3" id="KW-1185">Reference proteome</keyword>
<dbReference type="Pfam" id="PF08268">
    <property type="entry name" value="FBA_3"/>
    <property type="match status" value="1"/>
</dbReference>